<gene>
    <name evidence="2" type="ORF">BBK15_09985</name>
</gene>
<evidence type="ECO:0000256" key="1">
    <source>
        <dbReference type="SAM" id="Phobius"/>
    </source>
</evidence>
<sequence>MIDMNEWANGSHNSFGDAIYMAALTTVLVLAVLGVVWRAGRRLALRATHRIPQDAQPLLEDTKFVMCLALVGGFGLLLTLNPGLLVLPKDTTFTEQVARQAGLEALSCPTIPDSKYMPGQGRYECEYVDAKGKAHDLSLLVASGDRVWLYDDNGKPMKVNEK</sequence>
<keyword evidence="1" id="KW-0812">Transmembrane</keyword>
<proteinExistence type="predicted"/>
<keyword evidence="1" id="KW-1133">Transmembrane helix</keyword>
<name>A0A1E7XXS2_BIFAD</name>
<organism evidence="2 3">
    <name type="scientific">Bifidobacterium adolescentis</name>
    <dbReference type="NCBI Taxonomy" id="1680"/>
    <lineage>
        <taxon>Bacteria</taxon>
        <taxon>Bacillati</taxon>
        <taxon>Actinomycetota</taxon>
        <taxon>Actinomycetes</taxon>
        <taxon>Bifidobacteriales</taxon>
        <taxon>Bifidobacteriaceae</taxon>
        <taxon>Bifidobacterium</taxon>
    </lineage>
</organism>
<feature type="transmembrane region" description="Helical" evidence="1">
    <location>
        <begin position="64"/>
        <end position="87"/>
    </location>
</feature>
<dbReference type="EMBL" id="MAXD01000016">
    <property type="protein sequence ID" value="OFA33631.1"/>
    <property type="molecule type" value="Genomic_DNA"/>
</dbReference>
<evidence type="ECO:0000313" key="3">
    <source>
        <dbReference type="Proteomes" id="UP000175684"/>
    </source>
</evidence>
<protein>
    <submittedName>
        <fullName evidence="2">Uncharacterized protein</fullName>
    </submittedName>
</protein>
<evidence type="ECO:0000313" key="2">
    <source>
        <dbReference type="EMBL" id="OFA33631.1"/>
    </source>
</evidence>
<dbReference type="Proteomes" id="UP000175684">
    <property type="component" value="Unassembled WGS sequence"/>
</dbReference>
<feature type="transmembrane region" description="Helical" evidence="1">
    <location>
        <begin position="20"/>
        <end position="40"/>
    </location>
</feature>
<dbReference type="RefSeq" id="WP_070123077.1">
    <property type="nucleotide sequence ID" value="NZ_MAXD01000016.1"/>
</dbReference>
<keyword evidence="1" id="KW-0472">Membrane</keyword>
<reference evidence="2 3" key="1">
    <citation type="submission" date="2016-07" db="EMBL/GenBank/DDBJ databases">
        <title>Draft Genome Sequence of Bifidobacterium adolescentis strain Km 4.</title>
        <authorList>
            <person name="Danilenko V.N."/>
        </authorList>
    </citation>
    <scope>NUCLEOTIDE SEQUENCE [LARGE SCALE GENOMIC DNA]</scope>
    <source>
        <strain evidence="2 3">Km 4</strain>
    </source>
</reference>
<accession>A0A1E7XXS2</accession>
<comment type="caution">
    <text evidence="2">The sequence shown here is derived from an EMBL/GenBank/DDBJ whole genome shotgun (WGS) entry which is preliminary data.</text>
</comment>
<dbReference type="AlphaFoldDB" id="A0A1E7XXS2"/>